<dbReference type="AlphaFoldDB" id="A0A1G9W589"/>
<keyword evidence="4" id="KW-0378">Hydrolase</keyword>
<dbReference type="Pfam" id="PF01569">
    <property type="entry name" value="PAP2"/>
    <property type="match status" value="1"/>
</dbReference>
<feature type="transmembrane region" description="Helical" evidence="7">
    <location>
        <begin position="130"/>
        <end position="149"/>
    </location>
</feature>
<evidence type="ECO:0000256" key="3">
    <source>
        <dbReference type="ARBA" id="ARBA00022692"/>
    </source>
</evidence>
<dbReference type="SUPFAM" id="SSF48317">
    <property type="entry name" value="Acid phosphatase/Vanadium-dependent haloperoxidase"/>
    <property type="match status" value="1"/>
</dbReference>
<evidence type="ECO:0000313" key="10">
    <source>
        <dbReference type="Proteomes" id="UP000183200"/>
    </source>
</evidence>
<gene>
    <name evidence="9" type="ORF">SAMN05421820_10570</name>
</gene>
<keyword evidence="2" id="KW-1003">Cell membrane</keyword>
<dbReference type="InterPro" id="IPR036938">
    <property type="entry name" value="PAP2/HPO_sf"/>
</dbReference>
<feature type="transmembrane region" description="Helical" evidence="7">
    <location>
        <begin position="156"/>
        <end position="174"/>
    </location>
</feature>
<keyword evidence="6 7" id="KW-0472">Membrane</keyword>
<dbReference type="PANTHER" id="PTHR14969">
    <property type="entry name" value="SPHINGOSINE-1-PHOSPHATE PHOSPHOHYDROLASE"/>
    <property type="match status" value="1"/>
</dbReference>
<dbReference type="Gene3D" id="1.20.144.10">
    <property type="entry name" value="Phosphatidic acid phosphatase type 2/haloperoxidase"/>
    <property type="match status" value="1"/>
</dbReference>
<evidence type="ECO:0000256" key="4">
    <source>
        <dbReference type="ARBA" id="ARBA00022801"/>
    </source>
</evidence>
<keyword evidence="10" id="KW-1185">Reference proteome</keyword>
<evidence type="ECO:0000256" key="6">
    <source>
        <dbReference type="ARBA" id="ARBA00023136"/>
    </source>
</evidence>
<dbReference type="PANTHER" id="PTHR14969:SF62">
    <property type="entry name" value="DECAPRENYLPHOSPHORYL-5-PHOSPHORIBOSE PHOSPHATASE RV3807C-RELATED"/>
    <property type="match status" value="1"/>
</dbReference>
<accession>A0A1G9W589</accession>
<evidence type="ECO:0000256" key="2">
    <source>
        <dbReference type="ARBA" id="ARBA00022475"/>
    </source>
</evidence>
<protein>
    <submittedName>
        <fullName evidence="9">Membrane-associated phospholipid phosphatase</fullName>
    </submittedName>
</protein>
<dbReference type="SMART" id="SM00014">
    <property type="entry name" value="acidPPc"/>
    <property type="match status" value="1"/>
</dbReference>
<dbReference type="GO" id="GO:0005886">
    <property type="term" value="C:plasma membrane"/>
    <property type="evidence" value="ECO:0007669"/>
    <property type="project" value="UniProtKB-SubCell"/>
</dbReference>
<dbReference type="EMBL" id="FNGY01000005">
    <property type="protein sequence ID" value="SDM79702.1"/>
    <property type="molecule type" value="Genomic_DNA"/>
</dbReference>
<sequence>MLQRILRFPCYFGLVFLLLLLAVVFNSCFSKTEGFLMLNLYHPLWLDRFFMLVTNFGDGLFSLMVIIVLLLWRKRKKAVILLVAFLSSGLIAQIMKRTFQMPRPSAFFEQTGFDYPYFVNDINLHGSNSFPSGHTTSAFALATVMVLVFKKKRISLYCLCFAVLTGYSRIYLAQHFLQDVIVGALIGTCCALLSYQWIYKSKVFKENRLPSYRYRAASAFQHLSSQD</sequence>
<dbReference type="InterPro" id="IPR000326">
    <property type="entry name" value="PAP2/HPO"/>
</dbReference>
<dbReference type="GO" id="GO:0016787">
    <property type="term" value="F:hydrolase activity"/>
    <property type="evidence" value="ECO:0007669"/>
    <property type="project" value="UniProtKB-KW"/>
</dbReference>
<feature type="transmembrane region" description="Helical" evidence="7">
    <location>
        <begin position="78"/>
        <end position="95"/>
    </location>
</feature>
<keyword evidence="3 7" id="KW-0812">Transmembrane</keyword>
<evidence type="ECO:0000256" key="1">
    <source>
        <dbReference type="ARBA" id="ARBA00004651"/>
    </source>
</evidence>
<evidence type="ECO:0000313" key="9">
    <source>
        <dbReference type="EMBL" id="SDM79702.1"/>
    </source>
</evidence>
<evidence type="ECO:0000256" key="5">
    <source>
        <dbReference type="ARBA" id="ARBA00022989"/>
    </source>
</evidence>
<organism evidence="9 10">
    <name type="scientific">Pedobacter steynii</name>
    <dbReference type="NCBI Taxonomy" id="430522"/>
    <lineage>
        <taxon>Bacteria</taxon>
        <taxon>Pseudomonadati</taxon>
        <taxon>Bacteroidota</taxon>
        <taxon>Sphingobacteriia</taxon>
        <taxon>Sphingobacteriales</taxon>
        <taxon>Sphingobacteriaceae</taxon>
        <taxon>Pedobacter</taxon>
    </lineage>
</organism>
<comment type="subcellular location">
    <subcellularLocation>
        <location evidence="1">Cell membrane</location>
        <topology evidence="1">Multi-pass membrane protein</topology>
    </subcellularLocation>
</comment>
<feature type="domain" description="Phosphatidic acid phosphatase type 2/haloperoxidase" evidence="8">
    <location>
        <begin position="78"/>
        <end position="195"/>
    </location>
</feature>
<reference evidence="10" key="1">
    <citation type="submission" date="2016-10" db="EMBL/GenBank/DDBJ databases">
        <authorList>
            <person name="Varghese N."/>
            <person name="Submissions S."/>
        </authorList>
    </citation>
    <scope>NUCLEOTIDE SEQUENCE [LARGE SCALE GENOMIC DNA]</scope>
    <source>
        <strain evidence="10">DSM 19110</strain>
    </source>
</reference>
<evidence type="ECO:0000259" key="8">
    <source>
        <dbReference type="SMART" id="SM00014"/>
    </source>
</evidence>
<keyword evidence="5 7" id="KW-1133">Transmembrane helix</keyword>
<evidence type="ECO:0000256" key="7">
    <source>
        <dbReference type="SAM" id="Phobius"/>
    </source>
</evidence>
<name>A0A1G9W589_9SPHI</name>
<feature type="transmembrane region" description="Helical" evidence="7">
    <location>
        <begin position="180"/>
        <end position="199"/>
    </location>
</feature>
<dbReference type="Proteomes" id="UP000183200">
    <property type="component" value="Unassembled WGS sequence"/>
</dbReference>
<feature type="transmembrane region" description="Helical" evidence="7">
    <location>
        <begin position="49"/>
        <end position="71"/>
    </location>
</feature>
<proteinExistence type="predicted"/>
<dbReference type="OrthoDB" id="9773582at2"/>